<dbReference type="InterPro" id="IPR029058">
    <property type="entry name" value="AB_hydrolase_fold"/>
</dbReference>
<keyword evidence="2 5" id="KW-0378">Hydrolase</keyword>
<keyword evidence="6" id="KW-1185">Reference proteome</keyword>
<name>A0A3G8JRG1_9ACTN</name>
<proteinExistence type="inferred from homology"/>
<dbReference type="Gene3D" id="3.40.50.1820">
    <property type="entry name" value="alpha/beta hydrolase"/>
    <property type="match status" value="1"/>
</dbReference>
<evidence type="ECO:0000256" key="1">
    <source>
        <dbReference type="ARBA" id="ARBA00010515"/>
    </source>
</evidence>
<dbReference type="GO" id="GO:0106435">
    <property type="term" value="F:carboxylesterase activity"/>
    <property type="evidence" value="ECO:0007669"/>
    <property type="project" value="UniProtKB-EC"/>
</dbReference>
<evidence type="ECO:0000259" key="4">
    <source>
        <dbReference type="Pfam" id="PF07859"/>
    </source>
</evidence>
<organism evidence="5 6">
    <name type="scientific">Gordonia insulae</name>
    <dbReference type="NCBI Taxonomy" id="2420509"/>
    <lineage>
        <taxon>Bacteria</taxon>
        <taxon>Bacillati</taxon>
        <taxon>Actinomycetota</taxon>
        <taxon>Actinomycetes</taxon>
        <taxon>Mycobacteriales</taxon>
        <taxon>Gordoniaceae</taxon>
        <taxon>Gordonia</taxon>
    </lineage>
</organism>
<protein>
    <submittedName>
        <fullName evidence="5">Carboxylesterase LipF</fullName>
        <ecNumber evidence="5">3.1.1.1</ecNumber>
    </submittedName>
</protein>
<dbReference type="RefSeq" id="WP_124709838.1">
    <property type="nucleotide sequence ID" value="NZ_CP033972.1"/>
</dbReference>
<dbReference type="GO" id="GO:0004806">
    <property type="term" value="F:triacylglycerol lipase activity"/>
    <property type="evidence" value="ECO:0007669"/>
    <property type="project" value="TreeGrafter"/>
</dbReference>
<dbReference type="PANTHER" id="PTHR48081:SF30">
    <property type="entry name" value="ACETYL-HYDROLASE LIPR-RELATED"/>
    <property type="match status" value="1"/>
</dbReference>
<dbReference type="EMBL" id="CP033972">
    <property type="protein sequence ID" value="AZG47486.1"/>
    <property type="molecule type" value="Genomic_DNA"/>
</dbReference>
<dbReference type="Proteomes" id="UP000271469">
    <property type="component" value="Chromosome"/>
</dbReference>
<evidence type="ECO:0000313" key="5">
    <source>
        <dbReference type="EMBL" id="AZG47486.1"/>
    </source>
</evidence>
<sequence>MPIVHHRKPSLLSYPMWLGTRALLRPTLSLWPLTRSGMAGLFLIDRALAIGPKPSGVVREQMTLAGRPVELIMPSGPSRRDSETAVLYLHGGAFVVCGLGSHRSIASRLARSTELPVFTLEYRQLPSSGVGTSVADAVDAYRELVGERGYRRVIVAGDSAGGFLAGKVVEAAAREGLPRPTAMIGISPLLDLDVGTNPDRSSRSDAYIPQSKMAQLAGLFGRGPIPFTGVRRIVQIADADFPPTVIITAEGEMLEADAIELIETLDEAGVDAVGHSYAWQVHAFPVLTTRHPETLHAIEVTAAFVAQAIREAKDADERKDQRAG</sequence>
<dbReference type="PROSITE" id="PS01174">
    <property type="entry name" value="LIPASE_GDXG_SER"/>
    <property type="match status" value="1"/>
</dbReference>
<reference evidence="5 6" key="1">
    <citation type="submission" date="2018-11" db="EMBL/GenBank/DDBJ databases">
        <title>Gordonia insulae sp. nov., isolated from an island soil.</title>
        <authorList>
            <person name="Kim Y.S."/>
            <person name="Kim S.B."/>
        </authorList>
    </citation>
    <scope>NUCLEOTIDE SEQUENCE [LARGE SCALE GENOMIC DNA]</scope>
    <source>
        <strain evidence="5 6">MMS17-SY073</strain>
    </source>
</reference>
<accession>A0A3G8JRG1</accession>
<dbReference type="AlphaFoldDB" id="A0A3G8JRG1"/>
<dbReference type="InterPro" id="IPR013094">
    <property type="entry name" value="AB_hydrolase_3"/>
</dbReference>
<dbReference type="PANTHER" id="PTHR48081">
    <property type="entry name" value="AB HYDROLASE SUPERFAMILY PROTEIN C4A8.06C"/>
    <property type="match status" value="1"/>
</dbReference>
<dbReference type="Pfam" id="PF07859">
    <property type="entry name" value="Abhydrolase_3"/>
    <property type="match status" value="1"/>
</dbReference>
<evidence type="ECO:0000256" key="3">
    <source>
        <dbReference type="PROSITE-ProRule" id="PRU10038"/>
    </source>
</evidence>
<evidence type="ECO:0000256" key="2">
    <source>
        <dbReference type="ARBA" id="ARBA00022801"/>
    </source>
</evidence>
<dbReference type="InterPro" id="IPR033140">
    <property type="entry name" value="Lipase_GDXG_put_SER_AS"/>
</dbReference>
<dbReference type="KEGG" id="gom:D7316_04097"/>
<dbReference type="OrthoDB" id="128186at2"/>
<dbReference type="EC" id="3.1.1.1" evidence="5"/>
<feature type="domain" description="Alpha/beta hydrolase fold-3" evidence="4">
    <location>
        <begin position="86"/>
        <end position="284"/>
    </location>
</feature>
<dbReference type="InterPro" id="IPR050300">
    <property type="entry name" value="GDXG_lipolytic_enzyme"/>
</dbReference>
<evidence type="ECO:0000313" key="6">
    <source>
        <dbReference type="Proteomes" id="UP000271469"/>
    </source>
</evidence>
<dbReference type="SUPFAM" id="SSF53474">
    <property type="entry name" value="alpha/beta-Hydrolases"/>
    <property type="match status" value="1"/>
</dbReference>
<gene>
    <name evidence="5" type="primary">lipF_3</name>
    <name evidence="5" type="ORF">D7316_04097</name>
</gene>
<comment type="similarity">
    <text evidence="1">Belongs to the 'GDXG' lipolytic enzyme family.</text>
</comment>
<feature type="active site" evidence="3">
    <location>
        <position position="159"/>
    </location>
</feature>